<dbReference type="EMBL" id="CP033893">
    <property type="protein sequence ID" value="QDL31288.1"/>
    <property type="molecule type" value="Genomic_DNA"/>
</dbReference>
<dbReference type="Gene3D" id="1.10.260.40">
    <property type="entry name" value="lambda repressor-like DNA-binding domains"/>
    <property type="match status" value="1"/>
</dbReference>
<dbReference type="PANTHER" id="PTHR40661:SF3">
    <property type="entry name" value="FELS-1 PROPHAGE TRANSCRIPTIONAL REGULATOR"/>
    <property type="match status" value="1"/>
</dbReference>
<keyword evidence="3" id="KW-0804">Transcription</keyword>
<evidence type="ECO:0000313" key="6">
    <source>
        <dbReference type="Proteomes" id="UP000317572"/>
    </source>
</evidence>
<gene>
    <name evidence="5" type="ORF">EGO53_05615</name>
</gene>
<dbReference type="Gene3D" id="2.10.109.10">
    <property type="entry name" value="Umud Fragment, subunit A"/>
    <property type="match status" value="1"/>
</dbReference>
<keyword evidence="1" id="KW-0805">Transcription regulation</keyword>
<dbReference type="Proteomes" id="UP000317572">
    <property type="component" value="Chromosome"/>
</dbReference>
<keyword evidence="2" id="KW-0238">DNA-binding</keyword>
<dbReference type="RefSeq" id="WP_142814875.1">
    <property type="nucleotide sequence ID" value="NZ_CP033893.1"/>
</dbReference>
<dbReference type="NCBIfam" id="NF007257">
    <property type="entry name" value="PRK09706.1"/>
    <property type="match status" value="1"/>
</dbReference>
<reference evidence="5 6" key="1">
    <citation type="submission" date="2018-11" db="EMBL/GenBank/DDBJ databases">
        <title>The first complete genome of Serratia liquefaciens isolated from metalophyte plant revel distinctness adaptive mechanisms in an extreme habitat.</title>
        <authorList>
            <person name="Caneschi W.L."/>
            <person name="Sanchez A.B."/>
            <person name="Felestrino E.B."/>
            <person name="Assis R.A.B."/>
            <person name="Lemes C.G.C."/>
            <person name="Cordeiro I.F."/>
            <person name="Fonseca N.P."/>
            <person name="Villa M."/>
            <person name="Vieira I.T."/>
            <person name="Moraes L.A."/>
            <person name="Kamino L.H.Y."/>
            <person name="do Carmo F."/>
            <person name="Garcia C.M."/>
            <person name="Almeida N.F."/>
            <person name="Silva R.S."/>
            <person name="Ferro J.A."/>
            <person name="Ferro M.I.T."/>
            <person name="Varani A.M."/>
            <person name="Ferreira R.M."/>
            <person name="dos Santos V.L."/>
            <person name="Silva U.C."/>
            <person name="Setubal J.C."/>
            <person name="Moreira L.M."/>
        </authorList>
    </citation>
    <scope>NUCLEOTIDE SEQUENCE [LARGE SCALE GENOMIC DNA]</scope>
    <source>
        <strain evidence="5 6">FG3</strain>
    </source>
</reference>
<dbReference type="Pfam" id="PF01381">
    <property type="entry name" value="HTH_3"/>
    <property type="match status" value="1"/>
</dbReference>
<dbReference type="InterPro" id="IPR010982">
    <property type="entry name" value="Lambda_DNA-bd_dom_sf"/>
</dbReference>
<name>A0A515CSZ0_SERLI</name>
<dbReference type="PROSITE" id="PS50943">
    <property type="entry name" value="HTH_CROC1"/>
    <property type="match status" value="1"/>
</dbReference>
<dbReference type="CDD" id="cd06529">
    <property type="entry name" value="S24_LexA-like"/>
    <property type="match status" value="1"/>
</dbReference>
<dbReference type="InterPro" id="IPR036286">
    <property type="entry name" value="LexA/Signal_pep-like_sf"/>
</dbReference>
<proteinExistence type="predicted"/>
<dbReference type="CDD" id="cd00093">
    <property type="entry name" value="HTH_XRE"/>
    <property type="match status" value="1"/>
</dbReference>
<evidence type="ECO:0000259" key="4">
    <source>
        <dbReference type="PROSITE" id="PS50943"/>
    </source>
</evidence>
<protein>
    <submittedName>
        <fullName evidence="5">Helix-turn-helix domain-containing protein</fullName>
    </submittedName>
</protein>
<accession>A0A515CSZ0</accession>
<dbReference type="AlphaFoldDB" id="A0A515CSZ0"/>
<dbReference type="PANTHER" id="PTHR40661">
    <property type="match status" value="1"/>
</dbReference>
<dbReference type="SUPFAM" id="SSF51306">
    <property type="entry name" value="LexA/Signal peptidase"/>
    <property type="match status" value="1"/>
</dbReference>
<dbReference type="SMART" id="SM00530">
    <property type="entry name" value="HTH_XRE"/>
    <property type="match status" value="1"/>
</dbReference>
<dbReference type="SUPFAM" id="SSF47413">
    <property type="entry name" value="lambda repressor-like DNA-binding domains"/>
    <property type="match status" value="1"/>
</dbReference>
<evidence type="ECO:0000256" key="2">
    <source>
        <dbReference type="ARBA" id="ARBA00023125"/>
    </source>
</evidence>
<organism evidence="5 6">
    <name type="scientific">Serratia liquefaciens</name>
    <dbReference type="NCBI Taxonomy" id="614"/>
    <lineage>
        <taxon>Bacteria</taxon>
        <taxon>Pseudomonadati</taxon>
        <taxon>Pseudomonadota</taxon>
        <taxon>Gammaproteobacteria</taxon>
        <taxon>Enterobacterales</taxon>
        <taxon>Yersiniaceae</taxon>
        <taxon>Serratia</taxon>
    </lineage>
</organism>
<sequence>MNTIGERIRERRKSLRMTQAQVAKGVGVSHVALSQWERDGTSPSGENLHNLAKVLGCSPTWILFGTEEQANIEPASMGGFKVPLISFVQAGLWHMEGDGGMRGDNGDFEYIFTDLPLSPSAFALKVKGDSMEPEFKEGDRIIVDPEVCPSPGDYVVAMNENDEVTFKKYRLRGTVNGQESFELVPLNTDYPTLNSLHNKITILGTMLEHRRYRKRQH</sequence>
<dbReference type="InterPro" id="IPR001387">
    <property type="entry name" value="Cro/C1-type_HTH"/>
</dbReference>
<feature type="domain" description="HTH cro/C1-type" evidence="4">
    <location>
        <begin position="8"/>
        <end position="62"/>
    </location>
</feature>
<evidence type="ECO:0000256" key="1">
    <source>
        <dbReference type="ARBA" id="ARBA00023015"/>
    </source>
</evidence>
<evidence type="ECO:0000256" key="3">
    <source>
        <dbReference type="ARBA" id="ARBA00023163"/>
    </source>
</evidence>
<dbReference type="GO" id="GO:0003677">
    <property type="term" value="F:DNA binding"/>
    <property type="evidence" value="ECO:0007669"/>
    <property type="project" value="UniProtKB-KW"/>
</dbReference>
<dbReference type="InterPro" id="IPR039418">
    <property type="entry name" value="LexA-like"/>
</dbReference>
<dbReference type="InterPro" id="IPR015927">
    <property type="entry name" value="Peptidase_S24_S26A/B/C"/>
</dbReference>
<evidence type="ECO:0000313" key="5">
    <source>
        <dbReference type="EMBL" id="QDL31288.1"/>
    </source>
</evidence>
<dbReference type="Pfam" id="PF00717">
    <property type="entry name" value="Peptidase_S24"/>
    <property type="match status" value="1"/>
</dbReference>